<dbReference type="GO" id="GO:0042726">
    <property type="term" value="P:flavin-containing compound metabolic process"/>
    <property type="evidence" value="ECO:0007669"/>
    <property type="project" value="TreeGrafter"/>
</dbReference>
<dbReference type="eggNOG" id="KOG2644">
    <property type="taxonomic scope" value="Eukaryota"/>
</dbReference>
<dbReference type="Gene3D" id="3.40.980.10">
    <property type="entry name" value="MoaB/Mog-like domain"/>
    <property type="match status" value="1"/>
</dbReference>
<reference evidence="2" key="1">
    <citation type="submission" date="2016-03" db="EMBL/GenBank/DDBJ databases">
        <title>Updated assembly of Pseudogymnoascus destructans, the fungus causing white-nose syndrome of bats.</title>
        <authorList>
            <person name="Palmer J.M."/>
            <person name="Drees K.P."/>
            <person name="Foster J.T."/>
            <person name="Lindner D.L."/>
        </authorList>
    </citation>
    <scope>NUCLEOTIDE SEQUENCE [LARGE SCALE GENOMIC DNA]</scope>
    <source>
        <strain evidence="2">20631-21</strain>
    </source>
</reference>
<dbReference type="InterPro" id="IPR001453">
    <property type="entry name" value="MoaB/Mog_dom"/>
</dbReference>
<sequence>MWGFPLANSVAALADPHQQVPYLQTKKYISARLHQPHRIPTLHTYIRMLSRVSHIARHFSRPLPNYAHTSAAAGGMSETRMIRTAACLIIGDEVLGGKTVDTNSAFMAKWCFSHGVALQRIETIPDDADTIAESARRLSAAYDFVITSGGIGPTHDDITYSALATAFGVPLVLHEGAYARMRRLAKPHKSQPNFDWTVDSEARRAKERMVLLPLSGDGGEGKEWKDQVLFPVEELWVPVVCVGGNVHVLPGVPSLFEKLLLGLGELYGERLGEEISRVMISTPMSESSVAPYLEKLQARVEEKGVKVGSYPRFGKGSNTVTLVGRDKAFLESLVDEVEKNVEGKRVLVEGEDDVEGTPAQGSQ</sequence>
<dbReference type="SUPFAM" id="SSF53218">
    <property type="entry name" value="Molybdenum cofactor biosynthesis proteins"/>
    <property type="match status" value="1"/>
</dbReference>
<organism evidence="2">
    <name type="scientific">Pseudogymnoascus destructans</name>
    <dbReference type="NCBI Taxonomy" id="655981"/>
    <lineage>
        <taxon>Eukaryota</taxon>
        <taxon>Fungi</taxon>
        <taxon>Dikarya</taxon>
        <taxon>Ascomycota</taxon>
        <taxon>Pezizomycotina</taxon>
        <taxon>Leotiomycetes</taxon>
        <taxon>Thelebolales</taxon>
        <taxon>Thelebolaceae</taxon>
        <taxon>Pseudogymnoascus</taxon>
    </lineage>
</organism>
<evidence type="ECO:0000313" key="2">
    <source>
        <dbReference type="EMBL" id="OAF57702.1"/>
    </source>
</evidence>
<dbReference type="EMBL" id="KV441399">
    <property type="protein sequence ID" value="OAF57702.1"/>
    <property type="molecule type" value="Genomic_DNA"/>
</dbReference>
<protein>
    <recommendedName>
        <fullName evidence="1">MoaB/Mog domain-containing protein</fullName>
    </recommendedName>
</protein>
<accession>A0A177A8E5</accession>
<dbReference type="CDD" id="cd00885">
    <property type="entry name" value="cinA"/>
    <property type="match status" value="1"/>
</dbReference>
<dbReference type="GO" id="GO:0047884">
    <property type="term" value="F:FAD diphosphatase activity"/>
    <property type="evidence" value="ECO:0007669"/>
    <property type="project" value="TreeGrafter"/>
</dbReference>
<dbReference type="SMART" id="SM00852">
    <property type="entry name" value="MoCF_biosynth"/>
    <property type="match status" value="1"/>
</dbReference>
<dbReference type="VEuPathDB" id="FungiDB:GMDG_06392"/>
<name>A0A177A8E5_9PEZI</name>
<feature type="domain" description="MoaB/Mog" evidence="1">
    <location>
        <begin position="86"/>
        <end position="270"/>
    </location>
</feature>
<dbReference type="Proteomes" id="UP000077154">
    <property type="component" value="Unassembled WGS sequence"/>
</dbReference>
<dbReference type="InterPro" id="IPR036425">
    <property type="entry name" value="MoaB/Mog-like_dom_sf"/>
</dbReference>
<dbReference type="InterPro" id="IPR056596">
    <property type="entry name" value="FLAD1_M"/>
</dbReference>
<gene>
    <name evidence="2" type="ORF">VC83_05616</name>
</gene>
<dbReference type="RefSeq" id="XP_024322989.1">
    <property type="nucleotide sequence ID" value="XM_024469234.1"/>
</dbReference>
<dbReference type="GeneID" id="36288681"/>
<dbReference type="Pfam" id="PF24102">
    <property type="entry name" value="FLAD1_M"/>
    <property type="match status" value="1"/>
</dbReference>
<evidence type="ECO:0000259" key="1">
    <source>
        <dbReference type="SMART" id="SM00852"/>
    </source>
</evidence>
<proteinExistence type="predicted"/>
<dbReference type="Pfam" id="PF00994">
    <property type="entry name" value="MoCF_biosynth"/>
    <property type="match status" value="1"/>
</dbReference>
<dbReference type="PANTHER" id="PTHR47675">
    <property type="entry name" value="MOLYBDOPTERIN BINDING DOMAIN PROTEIN (AFU_ORTHOLOGUE AFUA_5G11210)"/>
    <property type="match status" value="1"/>
</dbReference>
<dbReference type="AlphaFoldDB" id="A0A177A8E5"/>
<dbReference type="PANTHER" id="PTHR47675:SF1">
    <property type="entry name" value="MOLYBDOPTERIN BINDING DOMAIN PROTEIN (AFU_ORTHOLOGUE AFUA_5G11210)"/>
    <property type="match status" value="1"/>
</dbReference>
<dbReference type="OrthoDB" id="448496at2759"/>